<comment type="cofactor">
    <cofactor evidence="3">
        <name>Fe(2+)</name>
        <dbReference type="ChEBI" id="CHEBI:29033"/>
    </cofactor>
    <text evidence="3">Binds 1 Fe(2+) ion.</text>
</comment>
<comment type="catalytic activity">
    <reaction evidence="3">
        <text>N-terminal N-formyl-L-methionyl-[peptide] + H2O = N-terminal L-methionyl-[peptide] + formate</text>
        <dbReference type="Rhea" id="RHEA:24420"/>
        <dbReference type="Rhea" id="RHEA-COMP:10639"/>
        <dbReference type="Rhea" id="RHEA-COMP:10640"/>
        <dbReference type="ChEBI" id="CHEBI:15377"/>
        <dbReference type="ChEBI" id="CHEBI:15740"/>
        <dbReference type="ChEBI" id="CHEBI:49298"/>
        <dbReference type="ChEBI" id="CHEBI:64731"/>
        <dbReference type="EC" id="3.5.1.88"/>
    </reaction>
</comment>
<dbReference type="Pfam" id="PF01327">
    <property type="entry name" value="Pep_deformylase"/>
    <property type="match status" value="1"/>
</dbReference>
<dbReference type="Proteomes" id="UP000824229">
    <property type="component" value="Unassembled WGS sequence"/>
</dbReference>
<feature type="binding site" evidence="3">
    <location>
        <position position="134"/>
    </location>
    <ligand>
        <name>Fe cation</name>
        <dbReference type="ChEBI" id="CHEBI:24875"/>
    </ligand>
</feature>
<protein>
    <recommendedName>
        <fullName evidence="3">Peptide deformylase</fullName>
        <shortName evidence="3">PDF</shortName>
        <ecNumber evidence="3">3.5.1.88</ecNumber>
    </recommendedName>
    <alternativeName>
        <fullName evidence="3">Polypeptide deformylase</fullName>
    </alternativeName>
</protein>
<gene>
    <name evidence="3 4" type="primary">def</name>
    <name evidence="4" type="ORF">H9872_09100</name>
</gene>
<dbReference type="GO" id="GO:0006412">
    <property type="term" value="P:translation"/>
    <property type="evidence" value="ECO:0007669"/>
    <property type="project" value="UniProtKB-UniRule"/>
</dbReference>
<dbReference type="CDD" id="cd00487">
    <property type="entry name" value="Pep_deformylase"/>
    <property type="match status" value="1"/>
</dbReference>
<evidence type="ECO:0000313" key="5">
    <source>
        <dbReference type="Proteomes" id="UP000824229"/>
    </source>
</evidence>
<dbReference type="EC" id="3.5.1.88" evidence="3"/>
<keyword evidence="3 4" id="KW-0378">Hydrolase</keyword>
<reference evidence="4" key="1">
    <citation type="journal article" date="2021" name="PeerJ">
        <title>Extensive microbial diversity within the chicken gut microbiome revealed by metagenomics and culture.</title>
        <authorList>
            <person name="Gilroy R."/>
            <person name="Ravi A."/>
            <person name="Getino M."/>
            <person name="Pursley I."/>
            <person name="Horton D.L."/>
            <person name="Alikhan N.F."/>
            <person name="Baker D."/>
            <person name="Gharbi K."/>
            <person name="Hall N."/>
            <person name="Watson M."/>
            <person name="Adriaenssens E.M."/>
            <person name="Foster-Nyarko E."/>
            <person name="Jarju S."/>
            <person name="Secka A."/>
            <person name="Antonio M."/>
            <person name="Oren A."/>
            <person name="Chaudhuri R.R."/>
            <person name="La Ragione R."/>
            <person name="Hildebrand F."/>
            <person name="Pallen M.J."/>
        </authorList>
    </citation>
    <scope>NUCLEOTIDE SEQUENCE</scope>
    <source>
        <strain evidence="4">B5-657</strain>
    </source>
</reference>
<feature type="active site" evidence="3">
    <location>
        <position position="131"/>
    </location>
</feature>
<dbReference type="GO" id="GO:0042586">
    <property type="term" value="F:peptide deformylase activity"/>
    <property type="evidence" value="ECO:0007669"/>
    <property type="project" value="UniProtKB-UniRule"/>
</dbReference>
<organism evidence="4 5">
    <name type="scientific">Candidatus Cellulosilyticum pullistercoris</name>
    <dbReference type="NCBI Taxonomy" id="2838521"/>
    <lineage>
        <taxon>Bacteria</taxon>
        <taxon>Bacillati</taxon>
        <taxon>Bacillota</taxon>
        <taxon>Clostridia</taxon>
        <taxon>Lachnospirales</taxon>
        <taxon>Cellulosilyticaceae</taxon>
        <taxon>Cellulosilyticum</taxon>
    </lineage>
</organism>
<dbReference type="GO" id="GO:0046872">
    <property type="term" value="F:metal ion binding"/>
    <property type="evidence" value="ECO:0007669"/>
    <property type="project" value="UniProtKB-KW"/>
</dbReference>
<keyword evidence="2 3" id="KW-0408">Iron</keyword>
<dbReference type="EMBL" id="JAHLFQ010000210">
    <property type="protein sequence ID" value="MBU3804895.1"/>
    <property type="molecule type" value="Genomic_DNA"/>
</dbReference>
<dbReference type="SUPFAM" id="SSF56420">
    <property type="entry name" value="Peptide deformylase"/>
    <property type="match status" value="1"/>
</dbReference>
<evidence type="ECO:0000256" key="2">
    <source>
        <dbReference type="ARBA" id="ARBA00023004"/>
    </source>
</evidence>
<comment type="caution">
    <text evidence="4">The sequence shown here is derived from an EMBL/GenBank/DDBJ whole genome shotgun (WGS) entry which is preliminary data.</text>
</comment>
<keyword evidence="3" id="KW-0479">Metal-binding</keyword>
<dbReference type="NCBIfam" id="NF001159">
    <property type="entry name" value="PRK00150.1-3"/>
    <property type="match status" value="1"/>
</dbReference>
<evidence type="ECO:0000313" key="4">
    <source>
        <dbReference type="EMBL" id="MBU3804895.1"/>
    </source>
</evidence>
<dbReference type="PRINTS" id="PR01576">
    <property type="entry name" value="PDEFORMYLASE"/>
</dbReference>
<dbReference type="NCBIfam" id="TIGR00079">
    <property type="entry name" value="pept_deformyl"/>
    <property type="match status" value="1"/>
</dbReference>
<feature type="binding site" evidence="3">
    <location>
        <position position="88"/>
    </location>
    <ligand>
        <name>Fe cation</name>
        <dbReference type="ChEBI" id="CHEBI:24875"/>
    </ligand>
</feature>
<sequence>MAIRKIRTENEEVLRKVSKEVKKFDEALWQLLDDMADTMYDANGVGLAAPQIGLLKRIFVVDIGEGLIECINPEIVATEGEQFGEEGCLSVPNKFGNVRRPNYAKVRAQDRNGNYFEVEGTELMARALLHEYDHLDGKLYVDLVEGDLVEVE</sequence>
<keyword evidence="3" id="KW-0648">Protein biosynthesis</keyword>
<evidence type="ECO:0000256" key="3">
    <source>
        <dbReference type="HAMAP-Rule" id="MF_00163"/>
    </source>
</evidence>
<dbReference type="PANTHER" id="PTHR10458">
    <property type="entry name" value="PEPTIDE DEFORMYLASE"/>
    <property type="match status" value="1"/>
</dbReference>
<dbReference type="InterPro" id="IPR023635">
    <property type="entry name" value="Peptide_deformylase"/>
</dbReference>
<comment type="similarity">
    <text evidence="1 3">Belongs to the polypeptide deformylase family.</text>
</comment>
<accession>A0A9E2KD03</accession>
<dbReference type="Gene3D" id="3.90.45.10">
    <property type="entry name" value="Peptide deformylase"/>
    <property type="match status" value="1"/>
</dbReference>
<evidence type="ECO:0000256" key="1">
    <source>
        <dbReference type="ARBA" id="ARBA00010759"/>
    </source>
</evidence>
<comment type="function">
    <text evidence="3">Removes the formyl group from the N-terminal Met of newly synthesized proteins. Requires at least a dipeptide for an efficient rate of reaction. N-terminal L-methionine is a prerequisite for activity but the enzyme has broad specificity at other positions.</text>
</comment>
<dbReference type="InterPro" id="IPR036821">
    <property type="entry name" value="Peptide_deformylase_sf"/>
</dbReference>
<dbReference type="PANTHER" id="PTHR10458:SF22">
    <property type="entry name" value="PEPTIDE DEFORMYLASE"/>
    <property type="match status" value="1"/>
</dbReference>
<reference evidence="4" key="2">
    <citation type="submission" date="2021-04" db="EMBL/GenBank/DDBJ databases">
        <authorList>
            <person name="Gilroy R."/>
        </authorList>
    </citation>
    <scope>NUCLEOTIDE SEQUENCE</scope>
    <source>
        <strain evidence="4">B5-657</strain>
    </source>
</reference>
<feature type="binding site" evidence="3">
    <location>
        <position position="130"/>
    </location>
    <ligand>
        <name>Fe cation</name>
        <dbReference type="ChEBI" id="CHEBI:24875"/>
    </ligand>
</feature>
<dbReference type="HAMAP" id="MF_00163">
    <property type="entry name" value="Pep_deformylase"/>
    <property type="match status" value="1"/>
</dbReference>
<dbReference type="AlphaFoldDB" id="A0A9E2KD03"/>
<name>A0A9E2KD03_9FIRM</name>
<proteinExistence type="inferred from homology"/>
<dbReference type="PIRSF" id="PIRSF004749">
    <property type="entry name" value="Pep_def"/>
    <property type="match status" value="1"/>
</dbReference>